<dbReference type="Proteomes" id="UP000187455">
    <property type="component" value="Unassembled WGS sequence"/>
</dbReference>
<reference evidence="1 2" key="1">
    <citation type="journal article" date="2016" name="Mol. Biol. Evol.">
        <title>Genome-Wide Survey of Gut Fungi (Harpellales) Reveals the First Horizontally Transferred Ubiquitin Gene from a Mosquito Host.</title>
        <authorList>
            <person name="Wang Y."/>
            <person name="White M.M."/>
            <person name="Kvist S."/>
            <person name="Moncalvo J.M."/>
        </authorList>
    </citation>
    <scope>NUCLEOTIDE SEQUENCE [LARGE SCALE GENOMIC DNA]</scope>
    <source>
        <strain evidence="1 2">ALG-7-W6</strain>
    </source>
</reference>
<organism evidence="1 2">
    <name type="scientific">Smittium mucronatum</name>
    <dbReference type="NCBI Taxonomy" id="133383"/>
    <lineage>
        <taxon>Eukaryota</taxon>
        <taxon>Fungi</taxon>
        <taxon>Fungi incertae sedis</taxon>
        <taxon>Zoopagomycota</taxon>
        <taxon>Kickxellomycotina</taxon>
        <taxon>Harpellomycetes</taxon>
        <taxon>Harpellales</taxon>
        <taxon>Legeriomycetaceae</taxon>
        <taxon>Smittium</taxon>
    </lineage>
</organism>
<gene>
    <name evidence="1" type="ORF">AYI68_g7135</name>
</gene>
<comment type="caution">
    <text evidence="1">The sequence shown here is derived from an EMBL/GenBank/DDBJ whole genome shotgun (WGS) entry which is preliminary data.</text>
</comment>
<evidence type="ECO:0000313" key="1">
    <source>
        <dbReference type="EMBL" id="OLY78809.1"/>
    </source>
</evidence>
<dbReference type="AlphaFoldDB" id="A0A1R0GPL5"/>
<sequence length="19" mass="2035">MFRVFSDPASLNAATSAHL</sequence>
<name>A0A1R0GPL5_9FUNG</name>
<proteinExistence type="predicted"/>
<protein>
    <submittedName>
        <fullName evidence="1">Uncharacterized protein</fullName>
    </submittedName>
</protein>
<evidence type="ECO:0000313" key="2">
    <source>
        <dbReference type="Proteomes" id="UP000187455"/>
    </source>
</evidence>
<dbReference type="EMBL" id="LSSL01005487">
    <property type="protein sequence ID" value="OLY78809.1"/>
    <property type="molecule type" value="Genomic_DNA"/>
</dbReference>
<keyword evidence="2" id="KW-1185">Reference proteome</keyword>
<accession>A0A1R0GPL5</accession>
<feature type="non-terminal residue" evidence="1">
    <location>
        <position position="19"/>
    </location>
</feature>